<feature type="compositionally biased region" description="Basic and acidic residues" evidence="1">
    <location>
        <begin position="481"/>
        <end position="492"/>
    </location>
</feature>
<feature type="region of interest" description="Disordered" evidence="1">
    <location>
        <begin position="284"/>
        <end position="324"/>
    </location>
</feature>
<organism evidence="2 3">
    <name type="scientific">Pyronema omphalodes (strain CBS 100304)</name>
    <name type="common">Pyronema confluens</name>
    <dbReference type="NCBI Taxonomy" id="1076935"/>
    <lineage>
        <taxon>Eukaryota</taxon>
        <taxon>Fungi</taxon>
        <taxon>Dikarya</taxon>
        <taxon>Ascomycota</taxon>
        <taxon>Pezizomycotina</taxon>
        <taxon>Pezizomycetes</taxon>
        <taxon>Pezizales</taxon>
        <taxon>Pyronemataceae</taxon>
        <taxon>Pyronema</taxon>
    </lineage>
</organism>
<accession>U4L6K8</accession>
<feature type="region of interest" description="Disordered" evidence="1">
    <location>
        <begin position="19"/>
        <end position="107"/>
    </location>
</feature>
<feature type="compositionally biased region" description="Low complexity" evidence="1">
    <location>
        <begin position="19"/>
        <end position="40"/>
    </location>
</feature>
<feature type="region of interest" description="Disordered" evidence="1">
    <location>
        <begin position="529"/>
        <end position="563"/>
    </location>
</feature>
<feature type="compositionally biased region" description="Basic and acidic residues" evidence="1">
    <location>
        <begin position="613"/>
        <end position="639"/>
    </location>
</feature>
<reference evidence="2 3" key="1">
    <citation type="journal article" date="2013" name="PLoS Genet.">
        <title>The genome and development-dependent transcriptomes of Pyronema confluens: a window into fungal evolution.</title>
        <authorList>
            <person name="Traeger S."/>
            <person name="Altegoer F."/>
            <person name="Freitag M."/>
            <person name="Gabaldon T."/>
            <person name="Kempken F."/>
            <person name="Kumar A."/>
            <person name="Marcet-Houben M."/>
            <person name="Poggeler S."/>
            <person name="Stajich J.E."/>
            <person name="Nowrousian M."/>
        </authorList>
    </citation>
    <scope>NUCLEOTIDE SEQUENCE [LARGE SCALE GENOMIC DNA]</scope>
    <source>
        <strain evidence="3">CBS 100304</strain>
        <tissue evidence="2">Vegetative mycelium</tissue>
    </source>
</reference>
<evidence type="ECO:0000313" key="2">
    <source>
        <dbReference type="EMBL" id="CCX08219.1"/>
    </source>
</evidence>
<dbReference type="OMA" id="CAHAPNI"/>
<feature type="region of interest" description="Disordered" evidence="1">
    <location>
        <begin position="679"/>
        <end position="712"/>
    </location>
</feature>
<feature type="region of interest" description="Disordered" evidence="1">
    <location>
        <begin position="125"/>
        <end position="213"/>
    </location>
</feature>
<feature type="region of interest" description="Disordered" evidence="1">
    <location>
        <begin position="368"/>
        <end position="517"/>
    </location>
</feature>
<dbReference type="Proteomes" id="UP000018144">
    <property type="component" value="Unassembled WGS sequence"/>
</dbReference>
<feature type="compositionally biased region" description="Basic and acidic residues" evidence="1">
    <location>
        <begin position="389"/>
        <end position="401"/>
    </location>
</feature>
<protein>
    <submittedName>
        <fullName evidence="2">Uncharacterized protein</fullName>
    </submittedName>
</protein>
<dbReference type="STRING" id="1076935.U4L6K8"/>
<feature type="compositionally biased region" description="Low complexity" evidence="1">
    <location>
        <begin position="700"/>
        <end position="710"/>
    </location>
</feature>
<proteinExistence type="predicted"/>
<evidence type="ECO:0000256" key="1">
    <source>
        <dbReference type="SAM" id="MobiDB-lite"/>
    </source>
</evidence>
<feature type="compositionally biased region" description="Acidic residues" evidence="1">
    <location>
        <begin position="889"/>
        <end position="907"/>
    </location>
</feature>
<feature type="compositionally biased region" description="Basic and acidic residues" evidence="1">
    <location>
        <begin position="908"/>
        <end position="929"/>
    </location>
</feature>
<evidence type="ECO:0000313" key="3">
    <source>
        <dbReference type="Proteomes" id="UP000018144"/>
    </source>
</evidence>
<feature type="compositionally biased region" description="Basic and acidic residues" evidence="1">
    <location>
        <begin position="292"/>
        <end position="302"/>
    </location>
</feature>
<feature type="region of interest" description="Disordered" evidence="1">
    <location>
        <begin position="884"/>
        <end position="956"/>
    </location>
</feature>
<dbReference type="AlphaFoldDB" id="U4L6K8"/>
<dbReference type="EMBL" id="HF935397">
    <property type="protein sequence ID" value="CCX08219.1"/>
    <property type="molecule type" value="Genomic_DNA"/>
</dbReference>
<dbReference type="OrthoDB" id="10565044at2759"/>
<gene>
    <name evidence="2" type="ORF">PCON_07808</name>
</gene>
<feature type="compositionally biased region" description="Low complexity" evidence="1">
    <location>
        <begin position="504"/>
        <end position="517"/>
    </location>
</feature>
<feature type="compositionally biased region" description="Basic and acidic residues" evidence="1">
    <location>
        <begin position="679"/>
        <end position="698"/>
    </location>
</feature>
<dbReference type="PROSITE" id="PS50276">
    <property type="entry name" value="PANCREATIC_HORMONE_2"/>
    <property type="match status" value="1"/>
</dbReference>
<feature type="compositionally biased region" description="Polar residues" evidence="1">
    <location>
        <begin position="165"/>
        <end position="201"/>
    </location>
</feature>
<name>U4L6K8_PYROM</name>
<feature type="region of interest" description="Disordered" evidence="1">
    <location>
        <begin position="613"/>
        <end position="665"/>
    </location>
</feature>
<feature type="compositionally biased region" description="Low complexity" evidence="1">
    <location>
        <begin position="641"/>
        <end position="661"/>
    </location>
</feature>
<feature type="compositionally biased region" description="Low complexity" evidence="1">
    <location>
        <begin position="454"/>
        <end position="469"/>
    </location>
</feature>
<feature type="compositionally biased region" description="Basic and acidic residues" evidence="1">
    <location>
        <begin position="532"/>
        <end position="550"/>
    </location>
</feature>
<sequence>MVARVERIARQLSLEWEAQENQQQNVQTQQTPQAIQETQNAQEDVPETSHPPDLQPTEARKEPETAQRSIAAGEPSENQPSQDQQQTSTWRRAQIPPRPMTLEQLRVMNDQTLSQVETVLQFWRDPPVVQSDQPQQVETQQTSQVDQESQEAKEVPAPNPKETKAQQANQEPQESTESQEAQGNPELSQSQRNAQKASEVSQEPERSHEFLFDEMDWIPTPDEDLQLNEAFPAGASGGLVDAVEQLANSLSNNPPEVIKEFMEGFDKRLAVSGNPQLPLSPWETQQLLEAAQEPKKYEELQKTKPTPAPDEEKQPKKAGAARGLSDAVELLSSSLSNNLPETVKEFIKDFDTLLATSGLVLTLNIETPDGLKEIPGPLSEPLTPPETPQELKEPQVLEKPQEPQAPQELQERQELQLQDPQKPPELNEQQKPREPHVPGEPQEPQKTPESRESQQPQELQKPQELQAPQDLQERQGPQRQETQKPPELKETQEPQGPQEPHVPGGPQQPQELQERLQSIVEVLGLMQQHRQRTQELLREQQESDSMRGRAEQQASQEIDELFNIDERERQGIIEMRDHLLQTMNEFNRLLELQKREAQELLEIEELREGVEKELQEKEKNKPEKPCKPCEPQKPEEPQVPHKPQASQEPQAPQESQESQELQEQRELQEIAEIASEIQDDMRQQRQEQEKNKTRKPEEPQVPQAPQLQPQLEKHKIFIDSSLQAMKERIRNPSKRRSWFDLIHRENSLAKKRAAENCRRRKVRKNIYNVQIWNVQCPRTRGPKPELQDCADCKAIALHQETLKYKSFLRTSIRSAWFILYNHIIGAQAENLPTRFEFEFSYKLELRKLWILWNNLRTNAGPEIGLFIDRQNWWNVRNMMHSSLEKSELEQSDSEAEEPASEQAALEEPDSKESASERPDSVQPDSKESASEQPDSVQPDSKETASEQSASTKPSCAHAPNIRLRAAEYIYSKQTQMFYGNEAQGTMDHPRVWFFLFDCLSTHDSWNFYTKTLEMGPDDVCSFLLAWIPSPSFEEWLDTEVSEDKRDFVKSKVELLLRGNRSRCDIVPVIISNALPRIQDTVSTEFIKKQVTELKYAL</sequence>
<feature type="compositionally biased region" description="Basic and acidic residues" evidence="1">
    <location>
        <begin position="428"/>
        <end position="437"/>
    </location>
</feature>
<keyword evidence="3" id="KW-1185">Reference proteome</keyword>
<feature type="compositionally biased region" description="Low complexity" evidence="1">
    <location>
        <begin position="125"/>
        <end position="147"/>
    </location>
</feature>
<feature type="compositionally biased region" description="Polar residues" evidence="1">
    <location>
        <begin position="76"/>
        <end position="91"/>
    </location>
</feature>